<keyword evidence="1" id="KW-0597">Phosphoprotein</keyword>
<dbReference type="EMBL" id="JABVXQ010000004">
    <property type="protein sequence ID" value="KAF6116285.1"/>
    <property type="molecule type" value="Genomic_DNA"/>
</dbReference>
<keyword evidence="5" id="KW-0103">Bromodomain</keyword>
<dbReference type="InterPro" id="IPR013083">
    <property type="entry name" value="Znf_RING/FYVE/PHD"/>
</dbReference>
<dbReference type="InterPro" id="IPR030411">
    <property type="entry name" value="Sp140_Bromo"/>
</dbReference>
<gene>
    <name evidence="12" type="ORF">HJG60_017934</name>
</gene>
<keyword evidence="4" id="KW-0862">Zinc</keyword>
<dbReference type="GO" id="GO:0003677">
    <property type="term" value="F:DNA binding"/>
    <property type="evidence" value="ECO:0007669"/>
    <property type="project" value="UniProtKB-KW"/>
</dbReference>
<evidence type="ECO:0000259" key="11">
    <source>
        <dbReference type="PROSITE" id="PS51414"/>
    </source>
</evidence>
<evidence type="ECO:0000256" key="2">
    <source>
        <dbReference type="ARBA" id="ARBA00022723"/>
    </source>
</evidence>
<accession>A0A834AVK3</accession>
<evidence type="ECO:0000256" key="4">
    <source>
        <dbReference type="ARBA" id="ARBA00022833"/>
    </source>
</evidence>
<feature type="compositionally biased region" description="Basic residues" evidence="8">
    <location>
        <begin position="318"/>
        <end position="340"/>
    </location>
</feature>
<evidence type="ECO:0000259" key="9">
    <source>
        <dbReference type="PROSITE" id="PS50016"/>
    </source>
</evidence>
<dbReference type="FunFam" id="3.30.40.10:FF:000294">
    <property type="entry name" value="Nuclear autoantigen Sp-100"/>
    <property type="match status" value="1"/>
</dbReference>
<reference evidence="12 13" key="1">
    <citation type="journal article" date="2020" name="Nature">
        <title>Six reference-quality genomes reveal evolution of bat adaptations.</title>
        <authorList>
            <person name="Jebb D."/>
            <person name="Huang Z."/>
            <person name="Pippel M."/>
            <person name="Hughes G.M."/>
            <person name="Lavrichenko K."/>
            <person name="Devanna P."/>
            <person name="Winkler S."/>
            <person name="Jermiin L.S."/>
            <person name="Skirmuntt E.C."/>
            <person name="Katzourakis A."/>
            <person name="Burkitt-Gray L."/>
            <person name="Ray D.A."/>
            <person name="Sullivan K.A.M."/>
            <person name="Roscito J.G."/>
            <person name="Kirilenko B.M."/>
            <person name="Davalos L.M."/>
            <person name="Corthals A.P."/>
            <person name="Power M.L."/>
            <person name="Jones G."/>
            <person name="Ransome R.D."/>
            <person name="Dechmann D.K.N."/>
            <person name="Locatelli A.G."/>
            <person name="Puechmaille S.J."/>
            <person name="Fedrigo O."/>
            <person name="Jarvis E.D."/>
            <person name="Hiller M."/>
            <person name="Vernes S.C."/>
            <person name="Myers E.W."/>
            <person name="Teeling E.C."/>
        </authorList>
    </citation>
    <scope>NUCLEOTIDE SEQUENCE [LARGE SCALE GENOMIC DNA]</scope>
    <source>
        <strain evidence="12">Bat1K_MPI-CBG_1</strain>
    </source>
</reference>
<feature type="domain" description="HSR" evidence="11">
    <location>
        <begin position="41"/>
        <end position="157"/>
    </location>
</feature>
<dbReference type="GO" id="GO:0031981">
    <property type="term" value="C:nuclear lumen"/>
    <property type="evidence" value="ECO:0007669"/>
    <property type="project" value="UniProtKB-ARBA"/>
</dbReference>
<dbReference type="Proteomes" id="UP000664940">
    <property type="component" value="Unassembled WGS sequence"/>
</dbReference>
<dbReference type="InterPro" id="IPR001487">
    <property type="entry name" value="Bromodomain"/>
</dbReference>
<dbReference type="InterPro" id="IPR019787">
    <property type="entry name" value="Znf_PHD-finger"/>
</dbReference>
<dbReference type="PANTHER" id="PTHR46386:SF7">
    <property type="entry name" value="SP110 NUCLEAR BODY PROTEIN"/>
    <property type="match status" value="1"/>
</dbReference>
<evidence type="ECO:0000256" key="7">
    <source>
        <dbReference type="PROSITE-ProRule" id="PRU00146"/>
    </source>
</evidence>
<dbReference type="Pfam" id="PF03172">
    <property type="entry name" value="HSR"/>
    <property type="match status" value="1"/>
</dbReference>
<sequence>MGNRGLRCCLWPAQTSCLTHGFSPPACLSPRPSGVTPGWPPHLGRGRSRMVTMTRELKNALREHFIHHKLEISYAIFKPFPFFEGLRDKSFITEKMYMESMEACRNMVPVSKVVHNILTKLEDSFHPALLEMLFSQINLREYPNLNAVLNSFKSVFIPCGRSSTPSSFEAPANAAMRSGHQTLLPLPAPLRHPIPVPKVGEPRAAPQPQAKVLGEQPSPTAPAGPAGPAKDLPRVTPKERITPASHINDEENSQQMSGTPPAAAQVSSDNLTPQTKNKDDAQEIPHVAPAHTPVIINDSPKPKDLKKAQEASGTPPVKKAKKRKRMIWSATKRRHPKKSLPKGTASRGHRIQKKSQSVDQTTETKDDSTKTSKVVTSAKKARTEWPPAYGPEEISDDTSEMDEAQSLQDSSTPRSTPPQIVQGPASPGHRIQEKLQVADRASQRKDDSAGTSKMMTRARRARTECAQTSGPEEKKRKTDVCKSSTKTHQKNIPPKEKPEDETVDLQFPNFPVTCGAVKGVFYLEKMGTGSSGKCIRDEAGSWWTPFEFEIRGKGKKSKNWKRNIRYREKTLEQLRKEGFMDYPPRISLEREWQKSDECEVCCRGGRLLCCDTCPRAFHEDCHIPPVEAERSPWSCTFCRVKESPGSQPCHGASQVPARPMGPEEQLKCEFILLKTYCHPQSTFFAKIPYNILDYGEPFKEPMWLDLVKERLAEKVYTVAWFIRDMRLIFHNHKTFHKASDFGQVGLDLQTEFEKAVKEMFIFHEDKEKSSQAPP</sequence>
<dbReference type="InterPro" id="IPR010919">
    <property type="entry name" value="SAND-like_dom_sf"/>
</dbReference>
<keyword evidence="3 7" id="KW-0863">Zinc-finger</keyword>
<dbReference type="InterPro" id="IPR043563">
    <property type="entry name" value="Sp110/Sp140/Sp140L-like"/>
</dbReference>
<keyword evidence="6" id="KW-0238">DNA-binding</keyword>
<protein>
    <submittedName>
        <fullName evidence="12">SP110 nuclear body protein</fullName>
    </submittedName>
</protein>
<dbReference type="Gene3D" id="3.30.40.10">
    <property type="entry name" value="Zinc/RING finger domain, C3HC4 (zinc finger)"/>
    <property type="match status" value="1"/>
</dbReference>
<comment type="caution">
    <text evidence="12">The sequence shown here is derived from an EMBL/GenBank/DDBJ whole genome shotgun (WGS) entry which is preliminary data.</text>
</comment>
<dbReference type="CDD" id="cd05501">
    <property type="entry name" value="Bromo_SP100C_like"/>
    <property type="match status" value="1"/>
</dbReference>
<dbReference type="CDD" id="cd15626">
    <property type="entry name" value="PHD_SP110_140"/>
    <property type="match status" value="1"/>
</dbReference>
<evidence type="ECO:0000313" key="13">
    <source>
        <dbReference type="Proteomes" id="UP000664940"/>
    </source>
</evidence>
<evidence type="ECO:0000256" key="3">
    <source>
        <dbReference type="ARBA" id="ARBA00022771"/>
    </source>
</evidence>
<evidence type="ECO:0000256" key="1">
    <source>
        <dbReference type="ARBA" id="ARBA00022553"/>
    </source>
</evidence>
<feature type="compositionally biased region" description="Basic and acidic residues" evidence="8">
    <location>
        <begin position="430"/>
        <end position="448"/>
    </location>
</feature>
<feature type="region of interest" description="Disordered" evidence="8">
    <location>
        <begin position="184"/>
        <end position="501"/>
    </location>
</feature>
<name>A0A834AVK3_9CHIR</name>
<dbReference type="InterPro" id="IPR000770">
    <property type="entry name" value="SAND_dom"/>
</dbReference>
<feature type="compositionally biased region" description="Pro residues" evidence="8">
    <location>
        <begin position="186"/>
        <end position="196"/>
    </location>
</feature>
<feature type="compositionally biased region" description="Basic and acidic residues" evidence="8">
    <location>
        <begin position="231"/>
        <end position="241"/>
    </location>
</feature>
<feature type="compositionally biased region" description="Polar residues" evidence="8">
    <location>
        <begin position="265"/>
        <end position="275"/>
    </location>
</feature>
<organism evidence="12 13">
    <name type="scientific">Phyllostomus discolor</name>
    <name type="common">pale spear-nosed bat</name>
    <dbReference type="NCBI Taxonomy" id="89673"/>
    <lineage>
        <taxon>Eukaryota</taxon>
        <taxon>Metazoa</taxon>
        <taxon>Chordata</taxon>
        <taxon>Craniata</taxon>
        <taxon>Vertebrata</taxon>
        <taxon>Euteleostomi</taxon>
        <taxon>Mammalia</taxon>
        <taxon>Eutheria</taxon>
        <taxon>Laurasiatheria</taxon>
        <taxon>Chiroptera</taxon>
        <taxon>Yangochiroptera</taxon>
        <taxon>Phyllostomidae</taxon>
        <taxon>Phyllostominae</taxon>
        <taxon>Phyllostomus</taxon>
    </lineage>
</organism>
<evidence type="ECO:0000256" key="6">
    <source>
        <dbReference type="ARBA" id="ARBA00023125"/>
    </source>
</evidence>
<feature type="compositionally biased region" description="Basic and acidic residues" evidence="8">
    <location>
        <begin position="471"/>
        <end position="480"/>
    </location>
</feature>
<evidence type="ECO:0000256" key="5">
    <source>
        <dbReference type="ARBA" id="ARBA00023117"/>
    </source>
</evidence>
<dbReference type="PROSITE" id="PS50864">
    <property type="entry name" value="SAND"/>
    <property type="match status" value="1"/>
</dbReference>
<dbReference type="GO" id="GO:0000981">
    <property type="term" value="F:DNA-binding transcription factor activity, RNA polymerase II-specific"/>
    <property type="evidence" value="ECO:0007669"/>
    <property type="project" value="TreeGrafter"/>
</dbReference>
<feature type="compositionally biased region" description="Basic and acidic residues" evidence="8">
    <location>
        <begin position="300"/>
        <end position="309"/>
    </location>
</feature>
<dbReference type="SMART" id="SM00258">
    <property type="entry name" value="SAND"/>
    <property type="match status" value="1"/>
</dbReference>
<dbReference type="SMART" id="SM00249">
    <property type="entry name" value="PHD"/>
    <property type="match status" value="1"/>
</dbReference>
<dbReference type="SUPFAM" id="SSF57903">
    <property type="entry name" value="FYVE/PHD zinc finger"/>
    <property type="match status" value="1"/>
</dbReference>
<dbReference type="Gene3D" id="1.20.920.10">
    <property type="entry name" value="Bromodomain-like"/>
    <property type="match status" value="1"/>
</dbReference>
<dbReference type="InterPro" id="IPR036427">
    <property type="entry name" value="Bromodomain-like_sf"/>
</dbReference>
<dbReference type="Pfam" id="PF00439">
    <property type="entry name" value="Bromodomain"/>
    <property type="match status" value="1"/>
</dbReference>
<feature type="domain" description="PHD-type" evidence="9">
    <location>
        <begin position="595"/>
        <end position="641"/>
    </location>
</feature>
<dbReference type="InterPro" id="IPR004865">
    <property type="entry name" value="HSR_dom"/>
</dbReference>
<dbReference type="PANTHER" id="PTHR46386">
    <property type="entry name" value="NUCLEAR BODY PROTEIN SP140"/>
    <property type="match status" value="1"/>
</dbReference>
<dbReference type="PROSITE" id="PS50016">
    <property type="entry name" value="ZF_PHD_2"/>
    <property type="match status" value="1"/>
</dbReference>
<dbReference type="GO" id="GO:0008270">
    <property type="term" value="F:zinc ion binding"/>
    <property type="evidence" value="ECO:0007669"/>
    <property type="project" value="UniProtKB-KW"/>
</dbReference>
<feature type="compositionally biased region" description="Acidic residues" evidence="8">
    <location>
        <begin position="393"/>
        <end position="403"/>
    </location>
</feature>
<dbReference type="SUPFAM" id="SSF63763">
    <property type="entry name" value="SAND domain-like"/>
    <property type="match status" value="1"/>
</dbReference>
<dbReference type="InterPro" id="IPR019786">
    <property type="entry name" value="Zinc_finger_PHD-type_CS"/>
</dbReference>
<dbReference type="AlphaFoldDB" id="A0A834AVK3"/>
<dbReference type="InterPro" id="IPR011011">
    <property type="entry name" value="Znf_FYVE_PHD"/>
</dbReference>
<feature type="domain" description="SAND" evidence="10">
    <location>
        <begin position="500"/>
        <end position="581"/>
    </location>
</feature>
<evidence type="ECO:0000313" key="12">
    <source>
        <dbReference type="EMBL" id="KAF6116285.1"/>
    </source>
</evidence>
<keyword evidence="2" id="KW-0479">Metal-binding</keyword>
<dbReference type="SUPFAM" id="SSF47370">
    <property type="entry name" value="Bromodomain"/>
    <property type="match status" value="1"/>
</dbReference>
<dbReference type="Pfam" id="PF01342">
    <property type="entry name" value="SAND"/>
    <property type="match status" value="1"/>
</dbReference>
<feature type="compositionally biased region" description="Polar residues" evidence="8">
    <location>
        <begin position="405"/>
        <end position="419"/>
    </location>
</feature>
<dbReference type="PROSITE" id="PS51414">
    <property type="entry name" value="HSR"/>
    <property type="match status" value="1"/>
</dbReference>
<dbReference type="Pfam" id="PF00628">
    <property type="entry name" value="PHD"/>
    <property type="match status" value="1"/>
</dbReference>
<proteinExistence type="predicted"/>
<evidence type="ECO:0000259" key="10">
    <source>
        <dbReference type="PROSITE" id="PS50864"/>
    </source>
</evidence>
<evidence type="ECO:0000256" key="8">
    <source>
        <dbReference type="SAM" id="MobiDB-lite"/>
    </source>
</evidence>
<dbReference type="InterPro" id="IPR001965">
    <property type="entry name" value="Znf_PHD"/>
</dbReference>
<dbReference type="SMART" id="SM00297">
    <property type="entry name" value="BROMO"/>
    <property type="match status" value="1"/>
</dbReference>
<dbReference type="PROSITE" id="PS01359">
    <property type="entry name" value="ZF_PHD_1"/>
    <property type="match status" value="1"/>
</dbReference>
<dbReference type="Gene3D" id="3.10.390.10">
    <property type="entry name" value="SAND domain-like"/>
    <property type="match status" value="1"/>
</dbReference>